<dbReference type="InterPro" id="IPR003879">
    <property type="entry name" value="Butyrophylin_SPRY"/>
</dbReference>
<dbReference type="InterPro" id="IPR001841">
    <property type="entry name" value="Znf_RING"/>
</dbReference>
<evidence type="ECO:0000256" key="4">
    <source>
        <dbReference type="ARBA" id="ARBA00022771"/>
    </source>
</evidence>
<dbReference type="PRINTS" id="PR01407">
    <property type="entry name" value="BUTYPHLNCDUF"/>
</dbReference>
<dbReference type="SMART" id="SM00589">
    <property type="entry name" value="PRY"/>
    <property type="match status" value="1"/>
</dbReference>
<dbReference type="InterPro" id="IPR003877">
    <property type="entry name" value="SPRY_dom"/>
</dbReference>
<dbReference type="AlphaFoldDB" id="A0A8D0BKJ1"/>
<evidence type="ECO:0000256" key="7">
    <source>
        <dbReference type="PROSITE-ProRule" id="PRU00175"/>
    </source>
</evidence>
<dbReference type="InterPro" id="IPR001870">
    <property type="entry name" value="B30.2/SPRY"/>
</dbReference>
<dbReference type="InterPro" id="IPR006574">
    <property type="entry name" value="PRY"/>
</dbReference>
<evidence type="ECO:0000259" key="9">
    <source>
        <dbReference type="PROSITE" id="PS50089"/>
    </source>
</evidence>
<evidence type="ECO:0000256" key="6">
    <source>
        <dbReference type="ARBA" id="ARBA00034460"/>
    </source>
</evidence>
<dbReference type="OMA" id="YCQACIE"/>
<evidence type="ECO:0008006" key="13">
    <source>
        <dbReference type="Google" id="ProtNLM"/>
    </source>
</evidence>
<dbReference type="SUPFAM" id="SSF49899">
    <property type="entry name" value="Concanavalin A-like lectins/glucanases"/>
    <property type="match status" value="1"/>
</dbReference>
<evidence type="ECO:0000313" key="12">
    <source>
        <dbReference type="Proteomes" id="UP000694421"/>
    </source>
</evidence>
<keyword evidence="12" id="KW-1185">Reference proteome</keyword>
<feature type="coiled-coil region" evidence="8">
    <location>
        <begin position="194"/>
        <end position="221"/>
    </location>
</feature>
<proteinExistence type="inferred from homology"/>
<dbReference type="SUPFAM" id="SSF57850">
    <property type="entry name" value="RING/U-box"/>
    <property type="match status" value="1"/>
</dbReference>
<dbReference type="PROSITE" id="PS50089">
    <property type="entry name" value="ZF_RING_2"/>
    <property type="match status" value="1"/>
</dbReference>
<keyword evidence="4 7" id="KW-0863">Zinc-finger</keyword>
<evidence type="ECO:0000256" key="3">
    <source>
        <dbReference type="ARBA" id="ARBA00022723"/>
    </source>
</evidence>
<sequence length="458" mass="51583">PDVATADVAKPNPGEEPRDNIAPALSLVVPDLTPDFTCPVCLEWLWEPVTLPCGHLYCQACIEMAWGSPDDNRLTCPQCREQFPEKTYTPCKLLGTLIHRIRTMDAGEAPQGRGAEADVWRRSRSRTIFSVREARKSYKVQLGSRIPGFLTCFSLFLPDFQELIHNLDFYISFLFRQLHHFLIVQEKACKAKLKEEGGDLLQEIEEKLKALREACETSHSLMMEAEEHLQLQDSASFLTVRKKQGSGCALLGKQRVTGSIPSLSLEMGNGKPLLHLYFPQITLDPETAHPCLVLSENGTCVRDGNIRQDVPDTPKRFDYCVAVLGSEGFSSGRHYWEVEVGDKPSWTLGLVNASINRKGKIDASPQKGYWVIRLRNGTELMAKSTPPEKLCPSSFPKRVGIYLDYNLGLVSFYDASTMDCLYNFLKGKFRERLFPYFCPGLYNSGDNATPLKICHFLF</sequence>
<dbReference type="InterPro" id="IPR013083">
    <property type="entry name" value="Znf_RING/FYVE/PHD"/>
</dbReference>
<keyword evidence="8" id="KW-0175">Coiled coil</keyword>
<accession>A0A8D0BKJ1</accession>
<dbReference type="Gene3D" id="3.30.40.10">
    <property type="entry name" value="Zinc/RING finger domain, C3HC4 (zinc finger)"/>
    <property type="match status" value="1"/>
</dbReference>
<dbReference type="PROSITE" id="PS00518">
    <property type="entry name" value="ZF_RING_1"/>
    <property type="match status" value="1"/>
</dbReference>
<evidence type="ECO:0000256" key="5">
    <source>
        <dbReference type="ARBA" id="ARBA00022833"/>
    </source>
</evidence>
<comment type="function">
    <text evidence="6">Neurotoxin that produces dose-dependent hypolocomotion and hyperalgesia in mice. May directly act on the central nervous system, as it is 6500-fold more potent when administered intracerebroventricularly than intraperitoneal.</text>
</comment>
<feature type="domain" description="B30.2/SPRY" evidence="10">
    <location>
        <begin position="260"/>
        <end position="456"/>
    </location>
</feature>
<dbReference type="CDD" id="cd13733">
    <property type="entry name" value="SPRY_PRY_C-I_1"/>
    <property type="match status" value="1"/>
</dbReference>
<dbReference type="PANTHER" id="PTHR24103">
    <property type="entry name" value="E3 UBIQUITIN-PROTEIN LIGASE TRIM"/>
    <property type="match status" value="1"/>
</dbReference>
<comment type="similarity">
    <text evidence="1">Belongs to the ohanin/vespryn family.</text>
</comment>
<dbReference type="FunFam" id="2.60.120.920:FF:000004">
    <property type="entry name" value="Butyrophilin subfamily 1 member A1"/>
    <property type="match status" value="1"/>
</dbReference>
<organism evidence="11 12">
    <name type="scientific">Salvator merianae</name>
    <name type="common">Argentine black and white tegu</name>
    <name type="synonym">Tupinambis merianae</name>
    <dbReference type="NCBI Taxonomy" id="96440"/>
    <lineage>
        <taxon>Eukaryota</taxon>
        <taxon>Metazoa</taxon>
        <taxon>Chordata</taxon>
        <taxon>Craniata</taxon>
        <taxon>Vertebrata</taxon>
        <taxon>Euteleostomi</taxon>
        <taxon>Lepidosauria</taxon>
        <taxon>Squamata</taxon>
        <taxon>Bifurcata</taxon>
        <taxon>Unidentata</taxon>
        <taxon>Episquamata</taxon>
        <taxon>Laterata</taxon>
        <taxon>Teiioidea</taxon>
        <taxon>Teiidae</taxon>
        <taxon>Salvator</taxon>
    </lineage>
</organism>
<evidence type="ECO:0000256" key="8">
    <source>
        <dbReference type="SAM" id="Coils"/>
    </source>
</evidence>
<evidence type="ECO:0000256" key="2">
    <source>
        <dbReference type="ARBA" id="ARBA00022699"/>
    </source>
</evidence>
<dbReference type="Ensembl" id="ENSSMRT00000010005.1">
    <property type="protein sequence ID" value="ENSSMRP00000008568.1"/>
    <property type="gene ID" value="ENSSMRG00000006855.1"/>
</dbReference>
<keyword evidence="3" id="KW-0479">Metal-binding</keyword>
<reference evidence="11" key="1">
    <citation type="submission" date="2025-08" db="UniProtKB">
        <authorList>
            <consortium name="Ensembl"/>
        </authorList>
    </citation>
    <scope>IDENTIFICATION</scope>
</reference>
<dbReference type="Proteomes" id="UP000694421">
    <property type="component" value="Unplaced"/>
</dbReference>
<dbReference type="SMART" id="SM00184">
    <property type="entry name" value="RING"/>
    <property type="match status" value="1"/>
</dbReference>
<keyword evidence="2" id="KW-0800">Toxin</keyword>
<dbReference type="InterPro" id="IPR017907">
    <property type="entry name" value="Znf_RING_CS"/>
</dbReference>
<dbReference type="Pfam" id="PF00622">
    <property type="entry name" value="SPRY"/>
    <property type="match status" value="1"/>
</dbReference>
<protein>
    <recommendedName>
        <fullName evidence="13">Tripartite motif containing 69</fullName>
    </recommendedName>
</protein>
<dbReference type="Gene3D" id="2.60.120.920">
    <property type="match status" value="1"/>
</dbReference>
<dbReference type="Pfam" id="PF13765">
    <property type="entry name" value="PRY"/>
    <property type="match status" value="1"/>
</dbReference>
<dbReference type="GO" id="GO:0008270">
    <property type="term" value="F:zinc ion binding"/>
    <property type="evidence" value="ECO:0007669"/>
    <property type="project" value="UniProtKB-KW"/>
</dbReference>
<keyword evidence="5" id="KW-0862">Zinc</keyword>
<reference evidence="11" key="2">
    <citation type="submission" date="2025-09" db="UniProtKB">
        <authorList>
            <consortium name="Ensembl"/>
        </authorList>
    </citation>
    <scope>IDENTIFICATION</scope>
</reference>
<dbReference type="GeneTree" id="ENSGT01030000234669"/>
<dbReference type="InterPro" id="IPR050143">
    <property type="entry name" value="TRIM/RBCC"/>
</dbReference>
<dbReference type="PROSITE" id="PS50188">
    <property type="entry name" value="B302_SPRY"/>
    <property type="match status" value="1"/>
</dbReference>
<evidence type="ECO:0000256" key="1">
    <source>
        <dbReference type="ARBA" id="ARBA00009651"/>
    </source>
</evidence>
<keyword evidence="2" id="KW-0528">Neurotoxin</keyword>
<dbReference type="SMART" id="SM00449">
    <property type="entry name" value="SPRY"/>
    <property type="match status" value="1"/>
</dbReference>
<evidence type="ECO:0000313" key="11">
    <source>
        <dbReference type="Ensembl" id="ENSSMRP00000008568.1"/>
    </source>
</evidence>
<name>A0A8D0BKJ1_SALMN</name>
<feature type="domain" description="RING-type" evidence="9">
    <location>
        <begin position="38"/>
        <end position="80"/>
    </location>
</feature>
<evidence type="ECO:0000259" key="10">
    <source>
        <dbReference type="PROSITE" id="PS50188"/>
    </source>
</evidence>
<dbReference type="Pfam" id="PF15227">
    <property type="entry name" value="zf-C3HC4_4"/>
    <property type="match status" value="1"/>
</dbReference>
<dbReference type="InterPro" id="IPR043136">
    <property type="entry name" value="B30.2/SPRY_sf"/>
</dbReference>
<dbReference type="InterPro" id="IPR013320">
    <property type="entry name" value="ConA-like_dom_sf"/>
</dbReference>